<sequence length="202" mass="22189">MGVQNCFGALLIVTEFQLFRLYQYLKGLGSNYAPKLSREAYNPAEAIEAPRKGSASTTPKTQLSHQPRRPSPLRQHVVQEPDQDIEFMSKLTRDHPLGKVLPAHGSISQPLYSIQSRSCVQAASSDPYAATGNSLALSQSIRKRDVGTRYDSQISAEAEESSIVDDDEDTITLLAADPATTSSHLDDAIEGDLFEVEKIIKR</sequence>
<evidence type="ECO:0000313" key="3">
    <source>
        <dbReference type="Proteomes" id="UP001309876"/>
    </source>
</evidence>
<protein>
    <submittedName>
        <fullName evidence="2">Uncharacterized protein</fullName>
    </submittedName>
</protein>
<evidence type="ECO:0000313" key="2">
    <source>
        <dbReference type="EMBL" id="KAK5084650.1"/>
    </source>
</evidence>
<dbReference type="AlphaFoldDB" id="A0AAN7SY81"/>
<dbReference type="EMBL" id="JAVRRJ010000005">
    <property type="protein sequence ID" value="KAK5084650.1"/>
    <property type="molecule type" value="Genomic_DNA"/>
</dbReference>
<proteinExistence type="predicted"/>
<gene>
    <name evidence="2" type="ORF">LTR05_005728</name>
</gene>
<accession>A0AAN7SY81</accession>
<keyword evidence="3" id="KW-1185">Reference proteome</keyword>
<evidence type="ECO:0000256" key="1">
    <source>
        <dbReference type="SAM" id="MobiDB-lite"/>
    </source>
</evidence>
<reference evidence="2 3" key="1">
    <citation type="submission" date="2023-08" db="EMBL/GenBank/DDBJ databases">
        <title>Black Yeasts Isolated from many extreme environments.</title>
        <authorList>
            <person name="Coleine C."/>
            <person name="Stajich J.E."/>
            <person name="Selbmann L."/>
        </authorList>
    </citation>
    <scope>NUCLEOTIDE SEQUENCE [LARGE SCALE GENOMIC DNA]</scope>
    <source>
        <strain evidence="2 3">CCFEE 5910</strain>
    </source>
</reference>
<dbReference type="Proteomes" id="UP001309876">
    <property type="component" value="Unassembled WGS sequence"/>
</dbReference>
<organism evidence="2 3">
    <name type="scientific">Lithohypha guttulata</name>
    <dbReference type="NCBI Taxonomy" id="1690604"/>
    <lineage>
        <taxon>Eukaryota</taxon>
        <taxon>Fungi</taxon>
        <taxon>Dikarya</taxon>
        <taxon>Ascomycota</taxon>
        <taxon>Pezizomycotina</taxon>
        <taxon>Eurotiomycetes</taxon>
        <taxon>Chaetothyriomycetidae</taxon>
        <taxon>Chaetothyriales</taxon>
        <taxon>Trichomeriaceae</taxon>
        <taxon>Lithohypha</taxon>
    </lineage>
</organism>
<name>A0AAN7SY81_9EURO</name>
<feature type="region of interest" description="Disordered" evidence="1">
    <location>
        <begin position="47"/>
        <end position="75"/>
    </location>
</feature>
<comment type="caution">
    <text evidence="2">The sequence shown here is derived from an EMBL/GenBank/DDBJ whole genome shotgun (WGS) entry which is preliminary data.</text>
</comment>
<feature type="compositionally biased region" description="Polar residues" evidence="1">
    <location>
        <begin position="54"/>
        <end position="65"/>
    </location>
</feature>